<keyword evidence="3" id="KW-1185">Reference proteome</keyword>
<evidence type="ECO:0000313" key="2">
    <source>
        <dbReference type="EMBL" id="MBE0346247.1"/>
    </source>
</evidence>
<dbReference type="PANTHER" id="PTHR38780">
    <property type="entry name" value="PROTEIN TUSC"/>
    <property type="match status" value="1"/>
</dbReference>
<dbReference type="AlphaFoldDB" id="A0A8I0T4E4"/>
<evidence type="ECO:0000256" key="1">
    <source>
        <dbReference type="ARBA" id="ARBA00005996"/>
    </source>
</evidence>
<dbReference type="PANTHER" id="PTHR38780:SF1">
    <property type="entry name" value="PROTEIN TUSC"/>
    <property type="match status" value="1"/>
</dbReference>
<protein>
    <submittedName>
        <fullName evidence="2">tRNA 2-thiouridine synthesizing protein C</fullName>
    </submittedName>
</protein>
<dbReference type="Proteomes" id="UP000660708">
    <property type="component" value="Unassembled WGS sequence"/>
</dbReference>
<accession>A0A8I0T4E4</accession>
<reference evidence="2 3" key="1">
    <citation type="submission" date="2015-06" db="EMBL/GenBank/DDBJ databases">
        <title>Genome sequence of Pseudoalteromonas peptidolytica.</title>
        <authorList>
            <person name="Xie B.-B."/>
            <person name="Rong J.-C."/>
            <person name="Qin Q.-L."/>
            <person name="Zhang Y.-Z."/>
        </authorList>
    </citation>
    <scope>NUCLEOTIDE SEQUENCE [LARGE SCALE GENOMIC DNA]</scope>
    <source>
        <strain evidence="2 3">F12-50-A1</strain>
    </source>
</reference>
<organism evidence="2 3">
    <name type="scientific">Pseudoalteromonas peptidolytica F12-50-A1</name>
    <dbReference type="NCBI Taxonomy" id="1315280"/>
    <lineage>
        <taxon>Bacteria</taxon>
        <taxon>Pseudomonadati</taxon>
        <taxon>Pseudomonadota</taxon>
        <taxon>Gammaproteobacteria</taxon>
        <taxon>Alteromonadales</taxon>
        <taxon>Pseudoalteromonadaceae</taxon>
        <taxon>Pseudoalteromonas</taxon>
    </lineage>
</organism>
<dbReference type="EMBL" id="AQHF01000020">
    <property type="protein sequence ID" value="MBE0346247.1"/>
    <property type="molecule type" value="Genomic_DNA"/>
</dbReference>
<gene>
    <name evidence="2" type="primary">tusC</name>
    <name evidence="2" type="ORF">PPEP_a1313</name>
</gene>
<sequence length="119" mass="13296">MSKNVLIISQTSPFDQNSLKEALDVALIYAAIDQQVSWLFTGSAVLSLQKALNAPLLSLKDMFKQLKTLEIYDVERVYACQSAMEEFNVSAHSLAVATEIKNQHEILALIKQHDFVVTL</sequence>
<dbReference type="SUPFAM" id="SSF75169">
    <property type="entry name" value="DsrEFH-like"/>
    <property type="match status" value="1"/>
</dbReference>
<dbReference type="Gene3D" id="3.40.1260.10">
    <property type="entry name" value="DsrEFH-like"/>
    <property type="match status" value="1"/>
</dbReference>
<name>A0A8I0T4E4_9GAMM</name>
<dbReference type="Pfam" id="PF02635">
    <property type="entry name" value="DsrE"/>
    <property type="match status" value="1"/>
</dbReference>
<comment type="caution">
    <text evidence="2">The sequence shown here is derived from an EMBL/GenBank/DDBJ whole genome shotgun (WGS) entry which is preliminary data.</text>
</comment>
<evidence type="ECO:0000313" key="3">
    <source>
        <dbReference type="Proteomes" id="UP000660708"/>
    </source>
</evidence>
<dbReference type="InterPro" id="IPR003787">
    <property type="entry name" value="Sulphur_relay_DsrE/F-like"/>
</dbReference>
<comment type="similarity">
    <text evidence="1">Belongs to the DsrF/TusC family.</text>
</comment>
<dbReference type="RefSeq" id="WP_147389887.1">
    <property type="nucleotide sequence ID" value="NZ_AQHF01000020.1"/>
</dbReference>
<dbReference type="InterPro" id="IPR027396">
    <property type="entry name" value="DsrEFH-like"/>
</dbReference>
<dbReference type="InterPro" id="IPR017462">
    <property type="entry name" value="Sulphur_relay_TusC/DsrF"/>
</dbReference>
<proteinExistence type="inferred from homology"/>